<dbReference type="Gene3D" id="3.60.10.10">
    <property type="entry name" value="Endonuclease/exonuclease/phosphatase"/>
    <property type="match status" value="1"/>
</dbReference>
<evidence type="ECO:0000313" key="2">
    <source>
        <dbReference type="Ensembl" id="ENSOMEP00000030133.1"/>
    </source>
</evidence>
<dbReference type="PaxDb" id="30732-ENSOMEP00000030133"/>
<dbReference type="SUPFAM" id="SSF56672">
    <property type="entry name" value="DNA/RNA polymerases"/>
    <property type="match status" value="1"/>
</dbReference>
<dbReference type="PROSITE" id="PS50878">
    <property type="entry name" value="RT_POL"/>
    <property type="match status" value="1"/>
</dbReference>
<feature type="domain" description="Reverse transcriptase" evidence="1">
    <location>
        <begin position="332"/>
        <end position="605"/>
    </location>
</feature>
<dbReference type="SUPFAM" id="SSF56219">
    <property type="entry name" value="DNase I-like"/>
    <property type="match status" value="1"/>
</dbReference>
<dbReference type="GeneTree" id="ENSGT01150000286909"/>
<reference evidence="2" key="1">
    <citation type="submission" date="2025-08" db="UniProtKB">
        <authorList>
            <consortium name="Ensembl"/>
        </authorList>
    </citation>
    <scope>IDENTIFICATION</scope>
</reference>
<dbReference type="CDD" id="cd01650">
    <property type="entry name" value="RT_nLTR_like"/>
    <property type="match status" value="1"/>
</dbReference>
<accession>A0A3B3DJ46</accession>
<dbReference type="InterPro" id="IPR000477">
    <property type="entry name" value="RT_dom"/>
</dbReference>
<evidence type="ECO:0000259" key="1">
    <source>
        <dbReference type="PROSITE" id="PS50878"/>
    </source>
</evidence>
<reference evidence="2" key="2">
    <citation type="submission" date="2025-09" db="UniProtKB">
        <authorList>
            <consortium name="Ensembl"/>
        </authorList>
    </citation>
    <scope>IDENTIFICATION</scope>
</reference>
<dbReference type="InterPro" id="IPR036691">
    <property type="entry name" value="Endo/exonu/phosph_ase_sf"/>
</dbReference>
<dbReference type="Proteomes" id="UP000261560">
    <property type="component" value="Unplaced"/>
</dbReference>
<dbReference type="OMA" id="CITESWI"/>
<dbReference type="AlphaFoldDB" id="A0A3B3DJ46"/>
<sequence length="689" mass="77441">MPHFDKVLITGDFNIHVCCPDKALVKDFLSIMDSFNLVQWVSGPTHEHGHTLDLVFTHGLSILNLDICDSVFSDHLPILFDVEFSRPTLKVDAPVRRCRIFNSSTASQFSTAFHQICVPSVLCNNDPEELSSWFNASCTSILDTLAPLKTMQPKSKPEPWFNQRTCAARRECRRAERRWKRDRLQISFQMLKDSWHQYQTTVKESKKEYLSNIIMANSHNPRVLFRTIDSVLNVPQSVGHEASAKLCNDFLNFFIGKVEEIRANIQTPSTEPAEFVSPSAVFERFEPATLPFLEDVVSHMKPSGSPQDALSPLFVKELFSCVGPSVLAIINASLSSGVVPLHFKHAVVQPLLKKPNLDNTVMGNFRPISKLPFLSKILEKTVYTQLQSFLVRNNVLEVFQSGFKSLHSTESALLKVFNDILRATDMGDHVILVLLDLSAAFDTVDHEILLSRLQNVVGIGGAALTWFRSYLADRTMTVNLSRFTSDTAPLSFGVPQGSILGPLLFSLYLLPLGSIIQKHGVSFHFYADDSQIYLPIKKNGSSLKHLMSCLNEIRTWLESSFLSFNEKKTEVLVIGPSNRCDPSGLDLGPLAPHFKHSVRNLGFILDSDFKLDHHITSVVKQSFFHLRRLSAVKPFLTLQQLETVIHAFITSRLDYCNSLLFGVSQSSLSWLQLVQNAAARMLVGARKRE</sequence>
<keyword evidence="3" id="KW-1185">Reference proteome</keyword>
<name>A0A3B3DJ46_ORYME</name>
<dbReference type="Pfam" id="PF00078">
    <property type="entry name" value="RVT_1"/>
    <property type="match status" value="1"/>
</dbReference>
<dbReference type="PANTHER" id="PTHR33332">
    <property type="entry name" value="REVERSE TRANSCRIPTASE DOMAIN-CONTAINING PROTEIN"/>
    <property type="match status" value="1"/>
</dbReference>
<evidence type="ECO:0000313" key="3">
    <source>
        <dbReference type="Proteomes" id="UP000261560"/>
    </source>
</evidence>
<dbReference type="InterPro" id="IPR043502">
    <property type="entry name" value="DNA/RNA_pol_sf"/>
</dbReference>
<protein>
    <recommendedName>
        <fullName evidence="1">Reverse transcriptase domain-containing protein</fullName>
    </recommendedName>
</protein>
<proteinExistence type="predicted"/>
<organism evidence="2 3">
    <name type="scientific">Oryzias melastigma</name>
    <name type="common">Marine medaka</name>
    <dbReference type="NCBI Taxonomy" id="30732"/>
    <lineage>
        <taxon>Eukaryota</taxon>
        <taxon>Metazoa</taxon>
        <taxon>Chordata</taxon>
        <taxon>Craniata</taxon>
        <taxon>Vertebrata</taxon>
        <taxon>Euteleostomi</taxon>
        <taxon>Actinopterygii</taxon>
        <taxon>Neopterygii</taxon>
        <taxon>Teleostei</taxon>
        <taxon>Neoteleostei</taxon>
        <taxon>Acanthomorphata</taxon>
        <taxon>Ovalentaria</taxon>
        <taxon>Atherinomorphae</taxon>
        <taxon>Beloniformes</taxon>
        <taxon>Adrianichthyidae</taxon>
        <taxon>Oryziinae</taxon>
        <taxon>Oryzias</taxon>
    </lineage>
</organism>
<dbReference type="Ensembl" id="ENSOMET00000020236.1">
    <property type="protein sequence ID" value="ENSOMEP00000030133.1"/>
    <property type="gene ID" value="ENSOMEG00000014203.1"/>
</dbReference>